<keyword evidence="2" id="KW-1185">Reference proteome</keyword>
<dbReference type="EMBL" id="ABDF02000078">
    <property type="protein sequence ID" value="EHK20734.1"/>
    <property type="molecule type" value="Genomic_DNA"/>
</dbReference>
<comment type="caution">
    <text evidence="1">The sequence shown here is derived from an EMBL/GenBank/DDBJ whole genome shotgun (WGS) entry which is preliminary data.</text>
</comment>
<protein>
    <submittedName>
        <fullName evidence="1">Uncharacterized protein</fullName>
    </submittedName>
</protein>
<dbReference type="Proteomes" id="UP000007115">
    <property type="component" value="Unassembled WGS sequence"/>
</dbReference>
<gene>
    <name evidence="1" type="ORF">TRIVIDRAFT_69431</name>
</gene>
<dbReference type="GeneID" id="25797240"/>
<dbReference type="InParanoid" id="G9MXX3"/>
<evidence type="ECO:0000313" key="1">
    <source>
        <dbReference type="EMBL" id="EHK20734.1"/>
    </source>
</evidence>
<proteinExistence type="predicted"/>
<dbReference type="HOGENOM" id="CLU_2121424_0_0_1"/>
<organism evidence="1 2">
    <name type="scientific">Hypocrea virens (strain Gv29-8 / FGSC 10586)</name>
    <name type="common">Gliocladium virens</name>
    <name type="synonym">Trichoderma virens</name>
    <dbReference type="NCBI Taxonomy" id="413071"/>
    <lineage>
        <taxon>Eukaryota</taxon>
        <taxon>Fungi</taxon>
        <taxon>Dikarya</taxon>
        <taxon>Ascomycota</taxon>
        <taxon>Pezizomycotina</taxon>
        <taxon>Sordariomycetes</taxon>
        <taxon>Hypocreomycetidae</taxon>
        <taxon>Hypocreales</taxon>
        <taxon>Hypocreaceae</taxon>
        <taxon>Trichoderma</taxon>
    </lineage>
</organism>
<reference evidence="1 2" key="1">
    <citation type="journal article" date="2011" name="Genome Biol.">
        <title>Comparative genome sequence analysis underscores mycoparasitism as the ancestral life style of Trichoderma.</title>
        <authorList>
            <person name="Kubicek C.P."/>
            <person name="Herrera-Estrella A."/>
            <person name="Seidl-Seiboth V."/>
            <person name="Martinez D.A."/>
            <person name="Druzhinina I.S."/>
            <person name="Thon M."/>
            <person name="Zeilinger S."/>
            <person name="Casas-Flores S."/>
            <person name="Horwitz B.A."/>
            <person name="Mukherjee P.K."/>
            <person name="Mukherjee M."/>
            <person name="Kredics L."/>
            <person name="Alcaraz L.D."/>
            <person name="Aerts A."/>
            <person name="Antal Z."/>
            <person name="Atanasova L."/>
            <person name="Cervantes-Badillo M.G."/>
            <person name="Challacombe J."/>
            <person name="Chertkov O."/>
            <person name="McCluskey K."/>
            <person name="Coulpier F."/>
            <person name="Deshpande N."/>
            <person name="von Doehren H."/>
            <person name="Ebbole D.J."/>
            <person name="Esquivel-Naranjo E.U."/>
            <person name="Fekete E."/>
            <person name="Flipphi M."/>
            <person name="Glaser F."/>
            <person name="Gomez-Rodriguez E.Y."/>
            <person name="Gruber S."/>
            <person name="Han C."/>
            <person name="Henrissat B."/>
            <person name="Hermosa R."/>
            <person name="Hernandez-Onate M."/>
            <person name="Karaffa L."/>
            <person name="Kosti I."/>
            <person name="Le Crom S."/>
            <person name="Lindquist E."/>
            <person name="Lucas S."/>
            <person name="Luebeck M."/>
            <person name="Luebeck P.S."/>
            <person name="Margeot A."/>
            <person name="Metz B."/>
            <person name="Misra M."/>
            <person name="Nevalainen H."/>
            <person name="Omann M."/>
            <person name="Packer N."/>
            <person name="Perrone G."/>
            <person name="Uresti-Rivera E.E."/>
            <person name="Salamov A."/>
            <person name="Schmoll M."/>
            <person name="Seiboth B."/>
            <person name="Shapiro H."/>
            <person name="Sukno S."/>
            <person name="Tamayo-Ramos J.A."/>
            <person name="Tisch D."/>
            <person name="Wiest A."/>
            <person name="Wilkinson H.H."/>
            <person name="Zhang M."/>
            <person name="Coutinho P.M."/>
            <person name="Kenerley C.M."/>
            <person name="Monte E."/>
            <person name="Baker S.E."/>
            <person name="Grigoriev I.V."/>
        </authorList>
    </citation>
    <scope>NUCLEOTIDE SEQUENCE [LARGE SCALE GENOMIC DNA]</scope>
    <source>
        <strain evidence="2">Gv29-8 / FGSC 10586</strain>
    </source>
</reference>
<name>G9MXX3_HYPVG</name>
<dbReference type="AlphaFoldDB" id="G9MXX3"/>
<evidence type="ECO:0000313" key="2">
    <source>
        <dbReference type="Proteomes" id="UP000007115"/>
    </source>
</evidence>
<dbReference type="VEuPathDB" id="FungiDB:TRIVIDRAFT_69431"/>
<sequence length="114" mass="12748">MALPLSITHSWSCFSLSHKPRTAALNPPNDPIACTLVKTFSRGSPKGKTTGRTSLYEVSVRETCRSSEIGDSDVKALRKTVDKHTERTSTQLKDLRHDCRRIRRLGYEKGVFAS</sequence>
<dbReference type="RefSeq" id="XP_013954928.1">
    <property type="nucleotide sequence ID" value="XM_014099453.1"/>
</dbReference>
<accession>G9MXX3</accession>